<evidence type="ECO:0000259" key="1">
    <source>
        <dbReference type="Pfam" id="PF23055"/>
    </source>
</evidence>
<dbReference type="Proteomes" id="UP001558652">
    <property type="component" value="Unassembled WGS sequence"/>
</dbReference>
<protein>
    <recommendedName>
        <fullName evidence="1">DUF7041 domain-containing protein</fullName>
    </recommendedName>
</protein>
<keyword evidence="3" id="KW-1185">Reference proteome</keyword>
<dbReference type="Pfam" id="PF23055">
    <property type="entry name" value="DUF7041"/>
    <property type="match status" value="1"/>
</dbReference>
<dbReference type="AlphaFoldDB" id="A0ABD0Z2V8"/>
<reference evidence="2 3" key="1">
    <citation type="submission" date="2024-07" db="EMBL/GenBank/DDBJ databases">
        <title>Chromosome-level genome assembly of the water stick insect Ranatra chinensis (Heteroptera: Nepidae).</title>
        <authorList>
            <person name="Liu X."/>
        </authorList>
    </citation>
    <scope>NUCLEOTIDE SEQUENCE [LARGE SCALE GENOMIC DNA]</scope>
    <source>
        <strain evidence="2">Cailab_2021Rc</strain>
        <tissue evidence="2">Muscle</tissue>
    </source>
</reference>
<name>A0ABD0Z2V8_9HEMI</name>
<comment type="caution">
    <text evidence="2">The sequence shown here is derived from an EMBL/GenBank/DDBJ whole genome shotgun (WGS) entry which is preliminary data.</text>
</comment>
<feature type="domain" description="DUF7041" evidence="1">
    <location>
        <begin position="255"/>
        <end position="323"/>
    </location>
</feature>
<evidence type="ECO:0000313" key="2">
    <source>
        <dbReference type="EMBL" id="KAL1130448.1"/>
    </source>
</evidence>
<dbReference type="InterPro" id="IPR055469">
    <property type="entry name" value="DUF7041"/>
</dbReference>
<gene>
    <name evidence="2" type="ORF">AAG570_011696</name>
</gene>
<dbReference type="EMBL" id="JBFDAA010000007">
    <property type="protein sequence ID" value="KAL1130448.1"/>
    <property type="molecule type" value="Genomic_DNA"/>
</dbReference>
<sequence length="333" mass="37794">MESPQGKPNPVTITCITLIPSLQFQSAGDSVERDTQPGVWSPTWGCTVLINTGSTSTIIKENVVRNRGWQSQVKLHICVATTVAGPTPLSDELVLSLKGLSGKNQSVVAHVMAWILNEYDAILTDAFRCVKGVVRMKEFSGVLPLGTKRYLEGEPLSITRRVRHEIVNADYRVVYINLRRYPQALMDVIRQELKDFFDQGVIRRKPSRGAALRAYETDQSLSGAGYCLTGHSLQPRVCPTTTPILPRRTKNPWDTMESLFRRNRIRKSINKYDIMLPMLVADFLTQVTDILYNLCEEPYERLEERLITIYSVNQSQRIRKLLEEKRLGSQKPS</sequence>
<accession>A0ABD0Z2V8</accession>
<organism evidence="2 3">
    <name type="scientific">Ranatra chinensis</name>
    <dbReference type="NCBI Taxonomy" id="642074"/>
    <lineage>
        <taxon>Eukaryota</taxon>
        <taxon>Metazoa</taxon>
        <taxon>Ecdysozoa</taxon>
        <taxon>Arthropoda</taxon>
        <taxon>Hexapoda</taxon>
        <taxon>Insecta</taxon>
        <taxon>Pterygota</taxon>
        <taxon>Neoptera</taxon>
        <taxon>Paraneoptera</taxon>
        <taxon>Hemiptera</taxon>
        <taxon>Heteroptera</taxon>
        <taxon>Panheteroptera</taxon>
        <taxon>Nepomorpha</taxon>
        <taxon>Nepidae</taxon>
        <taxon>Ranatrinae</taxon>
        <taxon>Ranatra</taxon>
    </lineage>
</organism>
<evidence type="ECO:0000313" key="3">
    <source>
        <dbReference type="Proteomes" id="UP001558652"/>
    </source>
</evidence>
<proteinExistence type="predicted"/>